<protein>
    <submittedName>
        <fullName evidence="6">Chromosome partitioning protein ParB</fullName>
    </submittedName>
</protein>
<feature type="compositionally biased region" description="Low complexity" evidence="4">
    <location>
        <begin position="25"/>
        <end position="40"/>
    </location>
</feature>
<comment type="caution">
    <text evidence="6">The sequence shown here is derived from an EMBL/GenBank/DDBJ whole genome shotgun (WGS) entry which is preliminary data.</text>
</comment>
<feature type="domain" description="ParB-like N-terminal" evidence="5">
    <location>
        <begin position="297"/>
        <end position="390"/>
    </location>
</feature>
<dbReference type="GO" id="GO:0003677">
    <property type="term" value="F:DNA binding"/>
    <property type="evidence" value="ECO:0007669"/>
    <property type="project" value="UniProtKB-KW"/>
</dbReference>
<dbReference type="InterPro" id="IPR050336">
    <property type="entry name" value="Chromosome_partition/occlusion"/>
</dbReference>
<evidence type="ECO:0000259" key="5">
    <source>
        <dbReference type="SMART" id="SM00470"/>
    </source>
</evidence>
<dbReference type="Pfam" id="PF02195">
    <property type="entry name" value="ParB_N"/>
    <property type="match status" value="1"/>
</dbReference>
<feature type="compositionally biased region" description="Low complexity" evidence="4">
    <location>
        <begin position="207"/>
        <end position="224"/>
    </location>
</feature>
<dbReference type="GO" id="GO:0045881">
    <property type="term" value="P:positive regulation of sporulation resulting in formation of a cellular spore"/>
    <property type="evidence" value="ECO:0007669"/>
    <property type="project" value="TreeGrafter"/>
</dbReference>
<feature type="compositionally biased region" description="Basic and acidic residues" evidence="4">
    <location>
        <begin position="268"/>
        <end position="283"/>
    </location>
</feature>
<dbReference type="Gene3D" id="1.10.10.2830">
    <property type="match status" value="1"/>
</dbReference>
<keyword evidence="2" id="KW-0159">Chromosome partition</keyword>
<organism evidence="6 7">
    <name type="scientific">Kocuria dechangensis</name>
    <dbReference type="NCBI Taxonomy" id="1176249"/>
    <lineage>
        <taxon>Bacteria</taxon>
        <taxon>Bacillati</taxon>
        <taxon>Actinomycetota</taxon>
        <taxon>Actinomycetes</taxon>
        <taxon>Micrococcales</taxon>
        <taxon>Micrococcaceae</taxon>
        <taxon>Kocuria</taxon>
    </lineage>
</organism>
<dbReference type="SUPFAM" id="SSF109709">
    <property type="entry name" value="KorB DNA-binding domain-like"/>
    <property type="match status" value="1"/>
</dbReference>
<feature type="compositionally biased region" description="Polar residues" evidence="4">
    <location>
        <begin position="87"/>
        <end position="103"/>
    </location>
</feature>
<dbReference type="NCBIfam" id="TIGR00180">
    <property type="entry name" value="parB_part"/>
    <property type="match status" value="1"/>
</dbReference>
<feature type="region of interest" description="Disordered" evidence="4">
    <location>
        <begin position="1"/>
        <end position="137"/>
    </location>
</feature>
<dbReference type="EMBL" id="BMEQ01000002">
    <property type="protein sequence ID" value="GGG46114.1"/>
    <property type="molecule type" value="Genomic_DNA"/>
</dbReference>
<feature type="region of interest" description="Disordered" evidence="4">
    <location>
        <begin position="162"/>
        <end position="311"/>
    </location>
</feature>
<dbReference type="Proteomes" id="UP000638848">
    <property type="component" value="Unassembled WGS sequence"/>
</dbReference>
<dbReference type="InterPro" id="IPR041468">
    <property type="entry name" value="HTH_ParB/Spo0J"/>
</dbReference>
<evidence type="ECO:0000313" key="7">
    <source>
        <dbReference type="Proteomes" id="UP000638848"/>
    </source>
</evidence>
<evidence type="ECO:0000256" key="1">
    <source>
        <dbReference type="ARBA" id="ARBA00006295"/>
    </source>
</evidence>
<comment type="similarity">
    <text evidence="1">Belongs to the ParB family.</text>
</comment>
<dbReference type="FunFam" id="3.90.1530.30:FF:000001">
    <property type="entry name" value="Chromosome partitioning protein ParB"/>
    <property type="match status" value="1"/>
</dbReference>
<feature type="compositionally biased region" description="Low complexity" evidence="4">
    <location>
        <begin position="166"/>
        <end position="177"/>
    </location>
</feature>
<keyword evidence="7" id="KW-1185">Reference proteome</keyword>
<feature type="compositionally biased region" description="Low complexity" evidence="4">
    <location>
        <begin position="120"/>
        <end position="134"/>
    </location>
</feature>
<accession>A0A917GHK2</accession>
<name>A0A917GHK2_9MICC</name>
<gene>
    <name evidence="6" type="ORF">GCM10011374_05560</name>
</gene>
<feature type="region of interest" description="Disordered" evidence="4">
    <location>
        <begin position="488"/>
        <end position="508"/>
    </location>
</feature>
<dbReference type="PANTHER" id="PTHR33375">
    <property type="entry name" value="CHROMOSOME-PARTITIONING PROTEIN PARB-RELATED"/>
    <property type="match status" value="1"/>
</dbReference>
<proteinExistence type="inferred from homology"/>
<dbReference type="PANTHER" id="PTHR33375:SF1">
    <property type="entry name" value="CHROMOSOME-PARTITIONING PROTEIN PARB-RELATED"/>
    <property type="match status" value="1"/>
</dbReference>
<reference evidence="6" key="1">
    <citation type="journal article" date="2014" name="Int. J. Syst. Evol. Microbiol.">
        <title>Complete genome sequence of Corynebacterium casei LMG S-19264T (=DSM 44701T), isolated from a smear-ripened cheese.</title>
        <authorList>
            <consortium name="US DOE Joint Genome Institute (JGI-PGF)"/>
            <person name="Walter F."/>
            <person name="Albersmeier A."/>
            <person name="Kalinowski J."/>
            <person name="Ruckert C."/>
        </authorList>
    </citation>
    <scope>NUCLEOTIDE SEQUENCE</scope>
    <source>
        <strain evidence="6">CGMCC 1.12187</strain>
    </source>
</reference>
<dbReference type="Gene3D" id="3.90.1530.30">
    <property type="match status" value="1"/>
</dbReference>
<feature type="compositionally biased region" description="Polar residues" evidence="4">
    <location>
        <begin position="253"/>
        <end position="267"/>
    </location>
</feature>
<dbReference type="InterPro" id="IPR057240">
    <property type="entry name" value="ParB_dimer_C"/>
</dbReference>
<dbReference type="InterPro" id="IPR036086">
    <property type="entry name" value="ParB/Sulfiredoxin_sf"/>
</dbReference>
<dbReference type="InterPro" id="IPR003115">
    <property type="entry name" value="ParB_N"/>
</dbReference>
<reference evidence="6" key="2">
    <citation type="submission" date="2020-09" db="EMBL/GenBank/DDBJ databases">
        <authorList>
            <person name="Sun Q."/>
            <person name="Zhou Y."/>
        </authorList>
    </citation>
    <scope>NUCLEOTIDE SEQUENCE</scope>
    <source>
        <strain evidence="6">CGMCC 1.12187</strain>
    </source>
</reference>
<feature type="compositionally biased region" description="Basic and acidic residues" evidence="4">
    <location>
        <begin position="47"/>
        <end position="59"/>
    </location>
</feature>
<sequence>MSERRRGLGRGLGALIPSAPPATPEPDAAEAPPADPAVSPTASPVPKRTEGPTVEKEKTSPSGVGKTEAGRTGPERRTAERPAPNKGSASVSRETLSEATPTAAQAGDGEGGKDSKAGRRTSPAASRPISPAARQKVMKARMDMGEALRNTTLVSRPSDMFFLPSAAPADADPAAAHGPGGDAPLGPTTDAASETPGATDVSRETSSEGTAAAAAKANSASVTGAEDEGLPVEPSGTASVAPPGANAKHATAGSPSDVSRETGTPSDVSRETPTRSDDSRETGGEPELASVPGATFAEIPTASIHPNRRQPRQVFDEEELAELAYSVRELGVLQPIVVRPSRENGEESYELVMGERRWRATQRAGLETIPAIVRETSDDDLLRDALLENLHRSQLNPLEEAAAYQQLLEEFGATQEELSRRIGRSRPQISNTIRLLKLPPLVQRRVAAGVLSSGHARALLSLADPAAMERLAQRIVAEGLSVRATEEAVAMADGSGPSRKRTPAPAGRHQERLDYIAEAFSDRLDTAVKIALGSRKGRMTIEFASVEDLNRIIEVLDPNVDRS</sequence>
<evidence type="ECO:0000256" key="2">
    <source>
        <dbReference type="ARBA" id="ARBA00022829"/>
    </source>
</evidence>
<evidence type="ECO:0000313" key="6">
    <source>
        <dbReference type="EMBL" id="GGG46114.1"/>
    </source>
</evidence>
<dbReference type="GO" id="GO:0007059">
    <property type="term" value="P:chromosome segregation"/>
    <property type="evidence" value="ECO:0007669"/>
    <property type="project" value="UniProtKB-KW"/>
</dbReference>
<dbReference type="SMART" id="SM00470">
    <property type="entry name" value="ParB"/>
    <property type="match status" value="1"/>
</dbReference>
<evidence type="ECO:0000256" key="4">
    <source>
        <dbReference type="SAM" id="MobiDB-lite"/>
    </source>
</evidence>
<keyword evidence="3" id="KW-0238">DNA-binding</keyword>
<dbReference type="SUPFAM" id="SSF110849">
    <property type="entry name" value="ParB/Sulfiredoxin"/>
    <property type="match status" value="1"/>
</dbReference>
<dbReference type="Pfam" id="PF23552">
    <property type="entry name" value="ParB_C"/>
    <property type="match status" value="1"/>
</dbReference>
<dbReference type="CDD" id="cd16393">
    <property type="entry name" value="SPO0J_N"/>
    <property type="match status" value="1"/>
</dbReference>
<dbReference type="FunFam" id="1.10.10.2830:FF:000001">
    <property type="entry name" value="Chromosome partitioning protein ParB"/>
    <property type="match status" value="1"/>
</dbReference>
<dbReference type="InterPro" id="IPR004437">
    <property type="entry name" value="ParB/RepB/Spo0J"/>
</dbReference>
<dbReference type="GO" id="GO:0005694">
    <property type="term" value="C:chromosome"/>
    <property type="evidence" value="ECO:0007669"/>
    <property type="project" value="TreeGrafter"/>
</dbReference>
<evidence type="ECO:0000256" key="3">
    <source>
        <dbReference type="ARBA" id="ARBA00023125"/>
    </source>
</evidence>
<dbReference type="AlphaFoldDB" id="A0A917GHK2"/>
<dbReference type="Pfam" id="PF17762">
    <property type="entry name" value="HTH_ParB"/>
    <property type="match status" value="1"/>
</dbReference>